<protein>
    <submittedName>
        <fullName evidence="1">Uncharacterized protein</fullName>
    </submittedName>
</protein>
<dbReference type="EMBL" id="MG701263">
    <property type="protein sequence ID" value="AVX27675.1"/>
    <property type="molecule type" value="mRNA"/>
</dbReference>
<name>A0A2R4N4R6_9MONI</name>
<organism evidence="1">
    <name type="scientific">Hymenophyllum caudiculatum</name>
    <dbReference type="NCBI Taxonomy" id="295381"/>
    <lineage>
        <taxon>Eukaryota</taxon>
        <taxon>Viridiplantae</taxon>
        <taxon>Streptophyta</taxon>
        <taxon>Embryophyta</taxon>
        <taxon>Tracheophyta</taxon>
        <taxon>Polypodiopsida</taxon>
        <taxon>Polypodiidae</taxon>
        <taxon>Hymenophyllales</taxon>
        <taxon>Hymenophyllaceae</taxon>
        <taxon>Hymenophylloideae</taxon>
        <taxon>Hymenophyllum</taxon>
    </lineage>
</organism>
<dbReference type="AlphaFoldDB" id="A0A2R4N4R6"/>
<sequence>MAASASLPLTCPSPLSHPSGIVSPSASPFFRRSRALTTRDRALTTTEKAFSAREKRTHLCVHAQSRANPDKPDADANIVLRLAWYGAEALGNIVAVFNPKPPESLPESGADTMQGPLTRENVVEAVKDDYVKAYFVTGNVSTGIYEENCEFADPAGSFKSLKRFKTNCSNFGSLLEKSDVKLTKSEEFNEKFVAYWRFSCVLKFPWRPVLSSTGFTEYYFQPESGKICRHVENWDVPKMALLGQVFKSNPGLRS</sequence>
<proteinExistence type="evidence at transcript level"/>
<dbReference type="PANTHER" id="PTHR34123">
    <property type="entry name" value="OS04G0578200 PROTEIN"/>
    <property type="match status" value="1"/>
</dbReference>
<accession>A0A2R4N4R6</accession>
<dbReference type="InterPro" id="IPR032710">
    <property type="entry name" value="NTF2-like_dom_sf"/>
</dbReference>
<dbReference type="InterPro" id="IPR018790">
    <property type="entry name" value="DUF2358"/>
</dbReference>
<reference evidence="1" key="1">
    <citation type="submission" date="2017-12" db="EMBL/GenBank/DDBJ databases">
        <title>Proteomic analysis during desiccation recovery on Hymenophyllum caudiculatum, a desiccation tolerant filmy fern.</title>
        <authorList>
            <person name="Garces M."/>
            <person name="Traipi E."/>
            <person name="Huentecol T."/>
            <person name="Claverol S."/>
            <person name="Lukens L."/>
            <person name="Margreaves W."/>
            <person name="Bravo L."/>
        </authorList>
    </citation>
    <scope>NUCLEOTIDE SEQUENCE</scope>
</reference>
<dbReference type="Pfam" id="PF10184">
    <property type="entry name" value="DUF2358"/>
    <property type="match status" value="1"/>
</dbReference>
<evidence type="ECO:0000313" key="1">
    <source>
        <dbReference type="EMBL" id="AVX27675.1"/>
    </source>
</evidence>
<dbReference type="SUPFAM" id="SSF54427">
    <property type="entry name" value="NTF2-like"/>
    <property type="match status" value="1"/>
</dbReference>
<dbReference type="PANTHER" id="PTHR34123:SF1">
    <property type="entry name" value="OS04G0578200 PROTEIN"/>
    <property type="match status" value="1"/>
</dbReference>